<gene>
    <name evidence="7" type="ORF">Dthio_PD1032</name>
</gene>
<keyword evidence="2" id="KW-0349">Heme</keyword>
<dbReference type="InterPro" id="IPR036280">
    <property type="entry name" value="Multihaem_cyt_sf"/>
</dbReference>
<evidence type="ECO:0000259" key="6">
    <source>
        <dbReference type="Pfam" id="PF02085"/>
    </source>
</evidence>
<name>D6SSM7_9BACT</name>
<keyword evidence="3" id="KW-0479">Metal-binding</keyword>
<dbReference type="eggNOG" id="ENOG50334IC">
    <property type="taxonomic scope" value="Bacteria"/>
</dbReference>
<keyword evidence="4" id="KW-0249">Electron transport</keyword>
<evidence type="ECO:0000313" key="7">
    <source>
        <dbReference type="EMBL" id="EFI33693.1"/>
    </source>
</evidence>
<comment type="caution">
    <text evidence="7">The sequence shown here is derived from an EMBL/GenBank/DDBJ whole genome shotgun (WGS) entry which is preliminary data.</text>
</comment>
<dbReference type="RefSeq" id="WP_008871042.1">
    <property type="nucleotide sequence ID" value="NZ_ACJN02000003.1"/>
</dbReference>
<dbReference type="AlphaFoldDB" id="D6SSM7"/>
<evidence type="ECO:0000313" key="8">
    <source>
        <dbReference type="Proteomes" id="UP000005496"/>
    </source>
</evidence>
<dbReference type="GO" id="GO:0009055">
    <property type="term" value="F:electron transfer activity"/>
    <property type="evidence" value="ECO:0007669"/>
    <property type="project" value="InterPro"/>
</dbReference>
<proteinExistence type="predicted"/>
<dbReference type="InterPro" id="IPR020942">
    <property type="entry name" value="Cyt_c_III_dom"/>
</dbReference>
<dbReference type="Pfam" id="PF02085">
    <property type="entry name" value="Cytochrom_CIII"/>
    <property type="match status" value="1"/>
</dbReference>
<evidence type="ECO:0000256" key="2">
    <source>
        <dbReference type="ARBA" id="ARBA00022617"/>
    </source>
</evidence>
<evidence type="ECO:0000256" key="5">
    <source>
        <dbReference type="ARBA" id="ARBA00023004"/>
    </source>
</evidence>
<dbReference type="Proteomes" id="UP000005496">
    <property type="component" value="Unassembled WGS sequence"/>
</dbReference>
<dbReference type="CDD" id="cd08168">
    <property type="entry name" value="Cytochrom_C3"/>
    <property type="match status" value="1"/>
</dbReference>
<keyword evidence="5" id="KW-0408">Iron</keyword>
<reference evidence="7" key="1">
    <citation type="submission" date="2010-05" db="EMBL/GenBank/DDBJ databases">
        <title>The draft genome of Desulfonatronospira thiodismutans ASO3-1.</title>
        <authorList>
            <consortium name="US DOE Joint Genome Institute (JGI-PGF)"/>
            <person name="Lucas S."/>
            <person name="Copeland A."/>
            <person name="Lapidus A."/>
            <person name="Cheng J.-F."/>
            <person name="Bruce D."/>
            <person name="Goodwin L."/>
            <person name="Pitluck S."/>
            <person name="Chertkov O."/>
            <person name="Brettin T."/>
            <person name="Detter J.C."/>
            <person name="Han C."/>
            <person name="Land M.L."/>
            <person name="Hauser L."/>
            <person name="Kyrpides N."/>
            <person name="Mikhailova N."/>
            <person name="Muyzer G."/>
            <person name="Woyke T."/>
        </authorList>
    </citation>
    <scope>NUCLEOTIDE SEQUENCE [LARGE SCALE GENOMIC DNA]</scope>
    <source>
        <strain evidence="7">ASO3-1</strain>
    </source>
</reference>
<protein>
    <submittedName>
        <fullName evidence="7">Cytochrome c class III</fullName>
    </submittedName>
</protein>
<keyword evidence="8" id="KW-1185">Reference proteome</keyword>
<organism evidence="7 8">
    <name type="scientific">Desulfonatronospira thiodismutans ASO3-1</name>
    <dbReference type="NCBI Taxonomy" id="555779"/>
    <lineage>
        <taxon>Bacteria</taxon>
        <taxon>Pseudomonadati</taxon>
        <taxon>Thermodesulfobacteriota</taxon>
        <taxon>Desulfovibrionia</taxon>
        <taxon>Desulfovibrionales</taxon>
        <taxon>Desulfonatronovibrionaceae</taxon>
        <taxon>Desulfonatronospira</taxon>
    </lineage>
</organism>
<feature type="domain" description="Class III cytochrome C" evidence="6">
    <location>
        <begin position="45"/>
        <end position="144"/>
    </location>
</feature>
<dbReference type="GO" id="GO:0046872">
    <property type="term" value="F:metal ion binding"/>
    <property type="evidence" value="ECO:0007669"/>
    <property type="project" value="UniProtKB-KW"/>
</dbReference>
<evidence type="ECO:0000256" key="1">
    <source>
        <dbReference type="ARBA" id="ARBA00022448"/>
    </source>
</evidence>
<evidence type="ECO:0000256" key="4">
    <source>
        <dbReference type="ARBA" id="ARBA00022982"/>
    </source>
</evidence>
<dbReference type="GO" id="GO:0020037">
    <property type="term" value="F:heme binding"/>
    <property type="evidence" value="ECO:0007669"/>
    <property type="project" value="InterPro"/>
</dbReference>
<keyword evidence="1" id="KW-0813">Transport</keyword>
<dbReference type="Gene3D" id="3.90.10.10">
    <property type="entry name" value="Cytochrome C3"/>
    <property type="match status" value="1"/>
</dbReference>
<dbReference type="EMBL" id="ACJN02000003">
    <property type="protein sequence ID" value="EFI33693.1"/>
    <property type="molecule type" value="Genomic_DNA"/>
</dbReference>
<accession>D6SSM7</accession>
<sequence length="146" mass="16634">MFKKINYPWKIFAGGVLAVALMLAPHFISAQMPEYLIDNEDVYTSKKKPSVLFDHDLHMAVADCMDCHHHYKDGENVLEHHDLYEGAEGVMCRDCHAEPGTRFQEDHDPTEKDLEQAYHAQCITCHRDMAGEDATGPRTCMGCHQE</sequence>
<dbReference type="SUPFAM" id="SSF48695">
    <property type="entry name" value="Multiheme cytochromes"/>
    <property type="match status" value="1"/>
</dbReference>
<evidence type="ECO:0000256" key="3">
    <source>
        <dbReference type="ARBA" id="ARBA00022723"/>
    </source>
</evidence>
<dbReference type="OrthoDB" id="9796996at2"/>